<feature type="transmembrane region" description="Helical" evidence="6">
    <location>
        <begin position="560"/>
        <end position="580"/>
    </location>
</feature>
<reference evidence="8" key="1">
    <citation type="journal article" date="2023" name="PhytoFront">
        <title>Draft Genome Resources of Seven Strains of Tilletia horrida, Causal Agent of Kernel Smut of Rice.</title>
        <authorList>
            <person name="Khanal S."/>
            <person name="Antony Babu S."/>
            <person name="Zhou X.G."/>
        </authorList>
    </citation>
    <scope>NUCLEOTIDE SEQUENCE</scope>
    <source>
        <strain evidence="8">TX3</strain>
    </source>
</reference>
<proteinExistence type="predicted"/>
<evidence type="ECO:0000256" key="5">
    <source>
        <dbReference type="SAM" id="MobiDB-lite"/>
    </source>
</evidence>
<dbReference type="InterPro" id="IPR011701">
    <property type="entry name" value="MFS"/>
</dbReference>
<organism evidence="8 9">
    <name type="scientific">Tilletia horrida</name>
    <dbReference type="NCBI Taxonomy" id="155126"/>
    <lineage>
        <taxon>Eukaryota</taxon>
        <taxon>Fungi</taxon>
        <taxon>Dikarya</taxon>
        <taxon>Basidiomycota</taxon>
        <taxon>Ustilaginomycotina</taxon>
        <taxon>Exobasidiomycetes</taxon>
        <taxon>Tilletiales</taxon>
        <taxon>Tilletiaceae</taxon>
        <taxon>Tilletia</taxon>
    </lineage>
</organism>
<dbReference type="EMBL" id="JAPDMQ010000001">
    <property type="protein sequence ID" value="KAK0541298.1"/>
    <property type="molecule type" value="Genomic_DNA"/>
</dbReference>
<feature type="transmembrane region" description="Helical" evidence="6">
    <location>
        <begin position="442"/>
        <end position="464"/>
    </location>
</feature>
<dbReference type="PANTHER" id="PTHR23502:SF60">
    <property type="entry name" value="MAJOR FACILITATOR SUPERFAMILY (MFS) PROFILE DOMAIN-CONTAINING PROTEIN-RELATED"/>
    <property type="match status" value="1"/>
</dbReference>
<keyword evidence="9" id="KW-1185">Reference proteome</keyword>
<feature type="transmembrane region" description="Helical" evidence="6">
    <location>
        <begin position="414"/>
        <end position="436"/>
    </location>
</feature>
<evidence type="ECO:0000313" key="8">
    <source>
        <dbReference type="EMBL" id="KAK0541298.1"/>
    </source>
</evidence>
<evidence type="ECO:0000313" key="9">
    <source>
        <dbReference type="Proteomes" id="UP001176521"/>
    </source>
</evidence>
<evidence type="ECO:0000259" key="7">
    <source>
        <dbReference type="PROSITE" id="PS50850"/>
    </source>
</evidence>
<evidence type="ECO:0000256" key="6">
    <source>
        <dbReference type="SAM" id="Phobius"/>
    </source>
</evidence>
<dbReference type="Gene3D" id="1.20.1250.20">
    <property type="entry name" value="MFS general substrate transporter like domains"/>
    <property type="match status" value="1"/>
</dbReference>
<evidence type="ECO:0000256" key="4">
    <source>
        <dbReference type="ARBA" id="ARBA00023136"/>
    </source>
</evidence>
<feature type="transmembrane region" description="Helical" evidence="6">
    <location>
        <begin position="381"/>
        <end position="402"/>
    </location>
</feature>
<dbReference type="GO" id="GO:0022857">
    <property type="term" value="F:transmembrane transporter activity"/>
    <property type="evidence" value="ECO:0007669"/>
    <property type="project" value="InterPro"/>
</dbReference>
<protein>
    <recommendedName>
        <fullName evidence="7">Major facilitator superfamily (MFS) profile domain-containing protein</fullName>
    </recommendedName>
</protein>
<comment type="caution">
    <text evidence="8">The sequence shown here is derived from an EMBL/GenBank/DDBJ whole genome shotgun (WGS) entry which is preliminary data.</text>
</comment>
<feature type="domain" description="Major facilitator superfamily (MFS) profile" evidence="7">
    <location>
        <begin position="288"/>
        <end position="722"/>
    </location>
</feature>
<name>A0AAN6JN56_9BASI</name>
<dbReference type="PROSITE" id="PS50850">
    <property type="entry name" value="MFS"/>
    <property type="match status" value="1"/>
</dbReference>
<keyword evidence="3 6" id="KW-1133">Transmembrane helix</keyword>
<feature type="region of interest" description="Disordered" evidence="5">
    <location>
        <begin position="217"/>
        <end position="276"/>
    </location>
</feature>
<comment type="subcellular location">
    <subcellularLocation>
        <location evidence="1">Membrane</location>
        <topology evidence="1">Multi-pass membrane protein</topology>
    </subcellularLocation>
</comment>
<accession>A0AAN6JN56</accession>
<dbReference type="GO" id="GO:0005886">
    <property type="term" value="C:plasma membrane"/>
    <property type="evidence" value="ECO:0007669"/>
    <property type="project" value="TreeGrafter"/>
</dbReference>
<feature type="transmembrane region" description="Helical" evidence="6">
    <location>
        <begin position="355"/>
        <end position="375"/>
    </location>
</feature>
<feature type="transmembrane region" description="Helical" evidence="6">
    <location>
        <begin position="659"/>
        <end position="682"/>
    </location>
</feature>
<dbReference type="PANTHER" id="PTHR23502">
    <property type="entry name" value="MAJOR FACILITATOR SUPERFAMILY"/>
    <property type="match status" value="1"/>
</dbReference>
<dbReference type="Proteomes" id="UP001176521">
    <property type="component" value="Unassembled WGS sequence"/>
</dbReference>
<dbReference type="AlphaFoldDB" id="A0AAN6JN56"/>
<feature type="transmembrane region" description="Helical" evidence="6">
    <location>
        <begin position="322"/>
        <end position="343"/>
    </location>
</feature>
<dbReference type="CDD" id="cd17323">
    <property type="entry name" value="MFS_Tpo1_MDR_like"/>
    <property type="match status" value="1"/>
</dbReference>
<gene>
    <name evidence="8" type="ORF">OC842_000003</name>
</gene>
<keyword evidence="2 6" id="KW-0812">Transmembrane</keyword>
<keyword evidence="4 6" id="KW-0472">Membrane</keyword>
<dbReference type="FunFam" id="1.20.1250.20:FF:000011">
    <property type="entry name" value="MFS multidrug transporter, putative"/>
    <property type="match status" value="1"/>
</dbReference>
<sequence>MSSPAKPHEAPTFYVPDEPSARRPRAATVPAPVLQRAHTSSRLLHDADVGALDAGYGFYSVDDDDAQRRRRRPRSASQAVEGGLSDDVAGRRFSRSRGAGIVRPAGPVRRAITDEVYSRDARVRDIAAAGLKPRWNWFPRISPAQAQAQASENTAQHHHHSGLLEAIRKDLAADRQEETLAERELAEVRRGGSGQHAFQATHLVGVEDEKAGARDLEAQSVAVPETESDDNTALESEAGGSPPGSNGQGKQEAAGGEEKESDPNLVGWDSPSDLANPRNWSNKKKWLVTTIVSSYTLLSPLSSSMIAPALPILDQEFGITNQIQSVIMLSTFVLAYAIGPLLLGGLSEMYGRLPILQFANLLLIVFTMAGGLAHSSAQMTVFRFFAGLGGSAPLTIGGGIISDLYSPDQRGKAMAVYSLAPLLGPCIGPIVAGWIIQSGVSWRWIFWVVLIASGFVAGFGFLTLPETYAPVILAKKRSKLVKETGNTKLHTIFELQNSETFATRLRRNFIRPFVFIVTQPAVQALSTYMMIVYGTMYVLLSDVDSTFRRTYNEGPGIASLHYISLGLGFTVGGQVGGRVVDRVYRNLKKKNGGVGRPEFKLPFMCAASPLVPAGLLLYGWTIQYAVHWIVPDIGLFLFGVGMMSSFLCTQNFLVDAYQLYAASAVGAAVFLRSVAGFALPLASPALYGNLGNGWGNSVLALIAAAIGIPAPFALYKYGPYLRKKSKYASTSF</sequence>
<feature type="transmembrane region" description="Helical" evidence="6">
    <location>
        <begin position="694"/>
        <end position="715"/>
    </location>
</feature>
<dbReference type="InterPro" id="IPR020846">
    <property type="entry name" value="MFS_dom"/>
</dbReference>
<dbReference type="SUPFAM" id="SSF103473">
    <property type="entry name" value="MFS general substrate transporter"/>
    <property type="match status" value="1"/>
</dbReference>
<evidence type="ECO:0000256" key="2">
    <source>
        <dbReference type="ARBA" id="ARBA00022692"/>
    </source>
</evidence>
<feature type="region of interest" description="Disordered" evidence="5">
    <location>
        <begin position="1"/>
        <end position="45"/>
    </location>
</feature>
<evidence type="ECO:0000256" key="1">
    <source>
        <dbReference type="ARBA" id="ARBA00004141"/>
    </source>
</evidence>
<dbReference type="InterPro" id="IPR036259">
    <property type="entry name" value="MFS_trans_sf"/>
</dbReference>
<feature type="transmembrane region" description="Helical" evidence="6">
    <location>
        <begin position="513"/>
        <end position="540"/>
    </location>
</feature>
<feature type="region of interest" description="Disordered" evidence="5">
    <location>
        <begin position="57"/>
        <end position="91"/>
    </location>
</feature>
<feature type="transmembrane region" description="Helical" evidence="6">
    <location>
        <begin position="626"/>
        <end position="647"/>
    </location>
</feature>
<evidence type="ECO:0000256" key="3">
    <source>
        <dbReference type="ARBA" id="ARBA00022989"/>
    </source>
</evidence>
<dbReference type="Pfam" id="PF07690">
    <property type="entry name" value="MFS_1"/>
    <property type="match status" value="1"/>
</dbReference>
<feature type="transmembrane region" description="Helical" evidence="6">
    <location>
        <begin position="601"/>
        <end position="620"/>
    </location>
</feature>
<feature type="transmembrane region" description="Helical" evidence="6">
    <location>
        <begin position="286"/>
        <end position="310"/>
    </location>
</feature>